<evidence type="ECO:0000256" key="4">
    <source>
        <dbReference type="ARBA" id="ARBA00023014"/>
    </source>
</evidence>
<accession>A0A832A2V5</accession>
<evidence type="ECO:0000256" key="1">
    <source>
        <dbReference type="ARBA" id="ARBA00022485"/>
    </source>
</evidence>
<keyword evidence="4" id="KW-0411">Iron-sulfur</keyword>
<evidence type="ECO:0000313" key="6">
    <source>
        <dbReference type="EMBL" id="HFK98488.1"/>
    </source>
</evidence>
<dbReference type="InterPro" id="IPR017900">
    <property type="entry name" value="4Fe4S_Fe_S_CS"/>
</dbReference>
<comment type="caution">
    <text evidence="6">The sequence shown here is derived from an EMBL/GenBank/DDBJ whole genome shotgun (WGS) entry which is preliminary data.</text>
</comment>
<feature type="domain" description="4Fe-4S ferredoxin-type" evidence="5">
    <location>
        <begin position="18"/>
        <end position="47"/>
    </location>
</feature>
<reference evidence="6" key="1">
    <citation type="journal article" date="2020" name="mSystems">
        <title>Genome- and Community-Level Interaction Insights into Carbon Utilization and Element Cycling Functions of Hydrothermarchaeota in Hydrothermal Sediment.</title>
        <authorList>
            <person name="Zhou Z."/>
            <person name="Liu Y."/>
            <person name="Xu W."/>
            <person name="Pan J."/>
            <person name="Luo Z.H."/>
            <person name="Li M."/>
        </authorList>
    </citation>
    <scope>NUCLEOTIDE SEQUENCE [LARGE SCALE GENOMIC DNA]</scope>
    <source>
        <strain evidence="6">SpSt-456</strain>
    </source>
</reference>
<organism evidence="6">
    <name type="scientific">Desulfacinum infernum</name>
    <dbReference type="NCBI Taxonomy" id="35837"/>
    <lineage>
        <taxon>Bacteria</taxon>
        <taxon>Pseudomonadati</taxon>
        <taxon>Thermodesulfobacteriota</taxon>
        <taxon>Syntrophobacteria</taxon>
        <taxon>Syntrophobacterales</taxon>
        <taxon>Syntrophobacteraceae</taxon>
        <taxon>Desulfacinum</taxon>
    </lineage>
</organism>
<dbReference type="PANTHER" id="PTHR43687">
    <property type="entry name" value="ADENYLYLSULFATE REDUCTASE, BETA SUBUNIT"/>
    <property type="match status" value="1"/>
</dbReference>
<name>A0A832A2V5_9BACT</name>
<gene>
    <name evidence="6" type="ORF">ENS06_14340</name>
</gene>
<dbReference type="GO" id="GO:0046872">
    <property type="term" value="F:metal ion binding"/>
    <property type="evidence" value="ECO:0007669"/>
    <property type="project" value="UniProtKB-KW"/>
</dbReference>
<feature type="domain" description="4Fe-4S ferredoxin-type" evidence="5">
    <location>
        <begin position="54"/>
        <end position="85"/>
    </location>
</feature>
<evidence type="ECO:0000256" key="3">
    <source>
        <dbReference type="ARBA" id="ARBA00023004"/>
    </source>
</evidence>
<keyword evidence="3" id="KW-0408">Iron</keyword>
<dbReference type="InterPro" id="IPR050572">
    <property type="entry name" value="Fe-S_Ferredoxin"/>
</dbReference>
<dbReference type="InterPro" id="IPR017896">
    <property type="entry name" value="4Fe4S_Fe-S-bd"/>
</dbReference>
<evidence type="ECO:0000259" key="5">
    <source>
        <dbReference type="PROSITE" id="PS51379"/>
    </source>
</evidence>
<dbReference type="GO" id="GO:0051539">
    <property type="term" value="F:4 iron, 4 sulfur cluster binding"/>
    <property type="evidence" value="ECO:0007669"/>
    <property type="project" value="UniProtKB-KW"/>
</dbReference>
<protein>
    <submittedName>
        <fullName evidence="6">4Fe-4S dicluster domain-containing protein</fullName>
    </submittedName>
</protein>
<sequence length="102" mass="11260">MKFWRTPLDIGEIHMTRGMVCIIEDRCKGCGYCIAFCPRDVLQESRRFNAKGYHPPEVKNAEACVNCHYCEIICPDLAIFSVEMPPHGADGEIPSGTGSAGP</sequence>
<evidence type="ECO:0000256" key="2">
    <source>
        <dbReference type="ARBA" id="ARBA00022723"/>
    </source>
</evidence>
<dbReference type="Gene3D" id="3.30.70.20">
    <property type="match status" value="1"/>
</dbReference>
<dbReference type="AlphaFoldDB" id="A0A832A2V5"/>
<dbReference type="Pfam" id="PF12838">
    <property type="entry name" value="Fer4_7"/>
    <property type="match status" value="1"/>
</dbReference>
<dbReference type="EMBL" id="DSTK01000040">
    <property type="protein sequence ID" value="HFK98488.1"/>
    <property type="molecule type" value="Genomic_DNA"/>
</dbReference>
<dbReference type="SUPFAM" id="SSF54862">
    <property type="entry name" value="4Fe-4S ferredoxins"/>
    <property type="match status" value="1"/>
</dbReference>
<keyword evidence="2" id="KW-0479">Metal-binding</keyword>
<dbReference type="PROSITE" id="PS00198">
    <property type="entry name" value="4FE4S_FER_1"/>
    <property type="match status" value="2"/>
</dbReference>
<dbReference type="PANTHER" id="PTHR43687:SF4">
    <property type="entry name" value="BLR5484 PROTEIN"/>
    <property type="match status" value="1"/>
</dbReference>
<keyword evidence="1" id="KW-0004">4Fe-4S</keyword>
<proteinExistence type="predicted"/>
<dbReference type="PROSITE" id="PS51379">
    <property type="entry name" value="4FE4S_FER_2"/>
    <property type="match status" value="2"/>
</dbReference>